<dbReference type="SUPFAM" id="SSF49384">
    <property type="entry name" value="Carbohydrate-binding domain"/>
    <property type="match status" value="1"/>
</dbReference>
<dbReference type="STRING" id="74557.A0A1V9ZZ85"/>
<keyword evidence="1 4" id="KW-0732">Signal</keyword>
<organism evidence="6 7">
    <name type="scientific">Thraustotheca clavata</name>
    <dbReference type="NCBI Taxonomy" id="74557"/>
    <lineage>
        <taxon>Eukaryota</taxon>
        <taxon>Sar</taxon>
        <taxon>Stramenopiles</taxon>
        <taxon>Oomycota</taxon>
        <taxon>Saprolegniomycetes</taxon>
        <taxon>Saprolegniales</taxon>
        <taxon>Achlyaceae</taxon>
        <taxon>Thraustotheca</taxon>
    </lineage>
</organism>
<evidence type="ECO:0000256" key="3">
    <source>
        <dbReference type="SAM" id="Phobius"/>
    </source>
</evidence>
<dbReference type="InterPro" id="IPR051477">
    <property type="entry name" value="Expansin_CellWall"/>
</dbReference>
<evidence type="ECO:0000313" key="6">
    <source>
        <dbReference type="EMBL" id="OQS03326.1"/>
    </source>
</evidence>
<evidence type="ECO:0000256" key="2">
    <source>
        <dbReference type="SAM" id="MobiDB-lite"/>
    </source>
</evidence>
<feature type="region of interest" description="Disordered" evidence="2">
    <location>
        <begin position="242"/>
        <end position="317"/>
    </location>
</feature>
<dbReference type="Gene3D" id="2.60.40.760">
    <property type="entry name" value="Expansin, cellulose-binding-like domain"/>
    <property type="match status" value="1"/>
</dbReference>
<feature type="domain" description="Expansin-like EG45" evidence="5">
    <location>
        <begin position="32"/>
        <end position="128"/>
    </location>
</feature>
<name>A0A1V9ZZ85_9STRA</name>
<dbReference type="PANTHER" id="PTHR31836:SF21">
    <property type="entry name" value="EXPANSIN-LIKE PROTEIN 7"/>
    <property type="match status" value="1"/>
</dbReference>
<comment type="caution">
    <text evidence="6">The sequence shown here is derived from an EMBL/GenBank/DDBJ whole genome shotgun (WGS) entry which is preliminary data.</text>
</comment>
<keyword evidence="3" id="KW-0812">Transmembrane</keyword>
<protein>
    <submittedName>
        <fullName evidence="6">Carbohydrate-binding protein</fullName>
    </submittedName>
</protein>
<dbReference type="AlphaFoldDB" id="A0A1V9ZZ85"/>
<keyword evidence="3" id="KW-0472">Membrane</keyword>
<feature type="signal peptide" evidence="4">
    <location>
        <begin position="1"/>
        <end position="18"/>
    </location>
</feature>
<dbReference type="Gene3D" id="2.40.40.10">
    <property type="entry name" value="RlpA-like domain"/>
    <property type="match status" value="1"/>
</dbReference>
<evidence type="ECO:0000313" key="7">
    <source>
        <dbReference type="Proteomes" id="UP000243217"/>
    </source>
</evidence>
<reference evidence="6 7" key="1">
    <citation type="journal article" date="2014" name="Genome Biol. Evol.">
        <title>The secreted proteins of Achlya hypogyna and Thraustotheca clavata identify the ancestral oomycete secretome and reveal gene acquisitions by horizontal gene transfer.</title>
        <authorList>
            <person name="Misner I."/>
            <person name="Blouin N."/>
            <person name="Leonard G."/>
            <person name="Richards T.A."/>
            <person name="Lane C.E."/>
        </authorList>
    </citation>
    <scope>NUCLEOTIDE SEQUENCE [LARGE SCALE GENOMIC DNA]</scope>
    <source>
        <strain evidence="6 7">ATCC 34112</strain>
    </source>
</reference>
<sequence>MYKLQALITASYICYVHAFTGDVTAYSYDWQGGNCKFTSLWGNFDSAGKTHFAAINKPQWDDKMNCGLCASVRCTSAECSGGQPIIVQITDQCPECLFGSLDLSIQGFRELTGNDPARYKIEWDFIECPNTFVNGAVEYYVDSGSNNNYIAIQPRNFLKQIVSLEIKSAAESSWRTLTPPNLSSNTVYLFIGDFSKSFPSGPFQLRATAADHSTLIESFPGITVGQTLYGVNQFESSSSTTTTTSVSATASPTTSISNTVPPPATASTTSTPTPTTATVATTSTPLTPATVATTTPPATTLSPATTTAATSTSTSTSSCTISSSDYAAYELKTWSGGFSVQIYIYNPSLDFDSGSWSISLSLENVATITESWHSITAATNDPNVWEMTSTSYNTQLVNGANYVGILGTTSFNLNASVQSITLFYANQTKSCDIATYTHNSVLSQSLANTSTAVLNDPGTVVGIVMAVLMTVVAIAGIVYIRRRDIKAAKEAEKSALTPCHLVLSTPMTPQLL</sequence>
<gene>
    <name evidence="6" type="ORF">THRCLA_04370</name>
</gene>
<dbReference type="EMBL" id="JNBS01000931">
    <property type="protein sequence ID" value="OQS03326.1"/>
    <property type="molecule type" value="Genomic_DNA"/>
</dbReference>
<evidence type="ECO:0000259" key="5">
    <source>
        <dbReference type="PROSITE" id="PS50842"/>
    </source>
</evidence>
<evidence type="ECO:0000256" key="1">
    <source>
        <dbReference type="ARBA" id="ARBA00022729"/>
    </source>
</evidence>
<feature type="transmembrane region" description="Helical" evidence="3">
    <location>
        <begin position="460"/>
        <end position="480"/>
    </location>
</feature>
<dbReference type="PANTHER" id="PTHR31836">
    <property type="match status" value="1"/>
</dbReference>
<dbReference type="OrthoDB" id="406505at2759"/>
<proteinExistence type="predicted"/>
<dbReference type="InterPro" id="IPR007112">
    <property type="entry name" value="Expansin/allergen_DPBB_dom"/>
</dbReference>
<dbReference type="InterPro" id="IPR036908">
    <property type="entry name" value="RlpA-like_sf"/>
</dbReference>
<dbReference type="SUPFAM" id="SSF50685">
    <property type="entry name" value="Barwin-like endoglucanases"/>
    <property type="match status" value="1"/>
</dbReference>
<dbReference type="InterPro" id="IPR036749">
    <property type="entry name" value="Expansin_CBD_sf"/>
</dbReference>
<dbReference type="InterPro" id="IPR008965">
    <property type="entry name" value="CBM2/CBM3_carb-bd_dom_sf"/>
</dbReference>
<accession>A0A1V9ZZ85</accession>
<dbReference type="PROSITE" id="PS50842">
    <property type="entry name" value="EXPANSIN_EG45"/>
    <property type="match status" value="1"/>
</dbReference>
<dbReference type="CDD" id="cd22271">
    <property type="entry name" value="DPBB_EXP_N-like"/>
    <property type="match status" value="1"/>
</dbReference>
<evidence type="ECO:0000256" key="4">
    <source>
        <dbReference type="SAM" id="SignalP"/>
    </source>
</evidence>
<feature type="chain" id="PRO_5012777197" evidence="4">
    <location>
        <begin position="19"/>
        <end position="512"/>
    </location>
</feature>
<dbReference type="GO" id="GO:0030246">
    <property type="term" value="F:carbohydrate binding"/>
    <property type="evidence" value="ECO:0007669"/>
    <property type="project" value="InterPro"/>
</dbReference>
<dbReference type="Proteomes" id="UP000243217">
    <property type="component" value="Unassembled WGS sequence"/>
</dbReference>
<keyword evidence="3" id="KW-1133">Transmembrane helix</keyword>
<keyword evidence="7" id="KW-1185">Reference proteome</keyword>